<organism evidence="1 2">
    <name type="scientific">Caldicellulosiruptor morganii</name>
    <dbReference type="NCBI Taxonomy" id="1387555"/>
    <lineage>
        <taxon>Bacteria</taxon>
        <taxon>Bacillati</taxon>
        <taxon>Bacillota</taxon>
        <taxon>Bacillota incertae sedis</taxon>
        <taxon>Caldicellulosiruptorales</taxon>
        <taxon>Caldicellulosiruptoraceae</taxon>
        <taxon>Caldicellulosiruptor</taxon>
    </lineage>
</organism>
<protein>
    <submittedName>
        <fullName evidence="1">Uncharacterized protein</fullName>
    </submittedName>
</protein>
<evidence type="ECO:0000313" key="2">
    <source>
        <dbReference type="Proteomes" id="UP001164909"/>
    </source>
</evidence>
<proteinExistence type="predicted"/>
<dbReference type="EMBL" id="CP113865">
    <property type="protein sequence ID" value="WAM33213.1"/>
    <property type="molecule type" value="Genomic_DNA"/>
</dbReference>
<gene>
    <name evidence="1" type="ORF">OTK00_001696</name>
</gene>
<sequence>MKRRAVIMVLVGIFLLSLTGAGILVKRGSAGAGRGVSEGVQKIALASENGERVDEVVYEKDESQSLTQKSQGESVEDAIYGDPTEKFTDERVKKIYDIILVSSSALADFYYSDSWKRTSKDIAEHPEKYDELYILEWKSREQLAMEAIKVYRELMRELRENPQSWREVWEKYKEFELDNRPKYFNVRYDWRIKEEWFLNSEEGKRQMEANGIKLDRADVEKWKKDYEEILEKSRKETENMLREFAKKIGIEY</sequence>
<keyword evidence="2" id="KW-1185">Reference proteome</keyword>
<name>A0ABY7BK46_9FIRM</name>
<reference evidence="1" key="1">
    <citation type="submission" date="2022-12" db="EMBL/GenBank/DDBJ databases">
        <authorList>
            <person name="Bing R.G."/>
            <person name="Willard D.J."/>
            <person name="Manesh M.J.H."/>
            <person name="Laemthong T."/>
            <person name="Crosby J.R."/>
            <person name="Kelly R.M."/>
        </authorList>
    </citation>
    <scope>NUCLEOTIDE SEQUENCE</scope>
    <source>
        <strain evidence="1">DSM 8990</strain>
    </source>
</reference>
<accession>A0ABY7BK46</accession>
<dbReference type="Proteomes" id="UP001164909">
    <property type="component" value="Chromosome"/>
</dbReference>
<evidence type="ECO:0000313" key="1">
    <source>
        <dbReference type="EMBL" id="WAM33213.1"/>
    </source>
</evidence>
<dbReference type="RefSeq" id="WP_045169859.1">
    <property type="nucleotide sequence ID" value="NZ_CP113865.1"/>
</dbReference>